<dbReference type="PROSITE" id="PS51450">
    <property type="entry name" value="LRR"/>
    <property type="match status" value="1"/>
</dbReference>
<dbReference type="PANTHER" id="PTHR18849">
    <property type="entry name" value="LEUCINE RICH REPEAT PROTEIN"/>
    <property type="match status" value="1"/>
</dbReference>
<feature type="compositionally biased region" description="Basic and acidic residues" evidence="3">
    <location>
        <begin position="137"/>
        <end position="146"/>
    </location>
</feature>
<evidence type="ECO:0000256" key="3">
    <source>
        <dbReference type="SAM" id="MobiDB-lite"/>
    </source>
</evidence>
<dbReference type="AlphaFoldDB" id="U6MCV1"/>
<reference evidence="4" key="2">
    <citation type="submission" date="2013-10" db="EMBL/GenBank/DDBJ databases">
        <authorList>
            <person name="Aslett M."/>
        </authorList>
    </citation>
    <scope>NUCLEOTIDE SEQUENCE [LARGE SCALE GENOMIC DNA]</scope>
    <source>
        <strain evidence="4">Houghton</strain>
    </source>
</reference>
<proteinExistence type="predicted"/>
<dbReference type="GeneID" id="25470339"/>
<dbReference type="OrthoDB" id="305162at2759"/>
<organism evidence="4 5">
    <name type="scientific">Eimeria necatrix</name>
    <dbReference type="NCBI Taxonomy" id="51315"/>
    <lineage>
        <taxon>Eukaryota</taxon>
        <taxon>Sar</taxon>
        <taxon>Alveolata</taxon>
        <taxon>Apicomplexa</taxon>
        <taxon>Conoidasida</taxon>
        <taxon>Coccidia</taxon>
        <taxon>Eucoccidiorida</taxon>
        <taxon>Eimeriorina</taxon>
        <taxon>Eimeriidae</taxon>
        <taxon>Eimeria</taxon>
    </lineage>
</organism>
<gene>
    <name evidence="4" type="ORF">ENH_00001410</name>
</gene>
<dbReference type="RefSeq" id="XP_013439384.1">
    <property type="nucleotide sequence ID" value="XM_013583930.1"/>
</dbReference>
<accession>U6MCV1</accession>
<keyword evidence="2" id="KW-0677">Repeat</keyword>
<evidence type="ECO:0000256" key="2">
    <source>
        <dbReference type="ARBA" id="ARBA00022737"/>
    </source>
</evidence>
<feature type="region of interest" description="Disordered" evidence="3">
    <location>
        <begin position="129"/>
        <end position="150"/>
    </location>
</feature>
<dbReference type="EMBL" id="HG722322">
    <property type="protein sequence ID" value="CDJ62022.1"/>
    <property type="molecule type" value="Genomic_DNA"/>
</dbReference>
<feature type="compositionally biased region" description="Pro residues" evidence="3">
    <location>
        <begin position="248"/>
        <end position="264"/>
    </location>
</feature>
<dbReference type="SUPFAM" id="SSF52058">
    <property type="entry name" value="L domain-like"/>
    <property type="match status" value="1"/>
</dbReference>
<name>U6MCV1_9EIME</name>
<evidence type="ECO:0000313" key="4">
    <source>
        <dbReference type="EMBL" id="CDJ62022.1"/>
    </source>
</evidence>
<dbReference type="InterPro" id="IPR032675">
    <property type="entry name" value="LRR_dom_sf"/>
</dbReference>
<feature type="region of interest" description="Disordered" evidence="3">
    <location>
        <begin position="405"/>
        <end position="430"/>
    </location>
</feature>
<dbReference type="VEuPathDB" id="ToxoDB:ENH_00001410"/>
<feature type="region of interest" description="Disordered" evidence="3">
    <location>
        <begin position="312"/>
        <end position="338"/>
    </location>
</feature>
<sequence length="723" mass="78324">MSTKRKELERFGNIHLELGDPTGDFSQFGFKSVRIISVQRVVNREAEAAFELLKQCTTAMFGNLFAQHGAPYTGQFVVASNGLAEADLPRLHALAANETFQAIARQTLELGEKTRSALSGLPLNEACRSDLSPSTGECRESKESTEKPVSSRLLPQAVKNGRMLLPDGEVLLCRPLLHEPLADTPLWYKPEDMPKLRDQCPTRGVFNVAKEHYIRFSYSYDLPDMATLPNASGESTARESSRTAPAAPKSPPPAAASTPSPTPAAPLVATLGTSQETAAVVAPLQCQEEAGDALISKTAPQGSQVAPAISSELNEGGQGAHPETRPRNSAVREPGTGSPFVDLINMAKHLLSIRTKELLKLREPPWLCESSDQGRVGAASHEILEEVVFGEDHLQEVLQNSFTRRRTSAGGPAIEPQQPPSAPQSPLGGLRAGECQAQLDRNGEVLSLSLSSNAHVIALSRGVLLSFLKLRVLLLPLNGIRSFEAPDKRVTASYLSGSPKASFTESKECSKIEMPQLRVLDLSFNELCTLDGFWNTPRLQQLCLVANHLLLLSDLAPVGTAAPRLRQLWLAGNPLHLGAHTAQQLQQLLPALDLLDGRALQSPPTCLVKSPASPHEPGKGVVEQVSHCVTSSSMTQMQSGVAEPRSWAIAAAAQMSSMEESQGQRYWCAKCRSTYALLCGGEVRSYIRSTISAVQYDSMFTIFQQDTLAGFIWIHEQKTWEGT</sequence>
<evidence type="ECO:0000313" key="5">
    <source>
        <dbReference type="Proteomes" id="UP000030754"/>
    </source>
</evidence>
<dbReference type="InterPro" id="IPR001611">
    <property type="entry name" value="Leu-rich_rpt"/>
</dbReference>
<dbReference type="Proteomes" id="UP000030754">
    <property type="component" value="Unassembled WGS sequence"/>
</dbReference>
<dbReference type="Gene3D" id="3.80.10.10">
    <property type="entry name" value="Ribonuclease Inhibitor"/>
    <property type="match status" value="1"/>
</dbReference>
<keyword evidence="5" id="KW-1185">Reference proteome</keyword>
<reference evidence="4" key="1">
    <citation type="submission" date="2013-10" db="EMBL/GenBank/DDBJ databases">
        <title>Genomic analysis of the causative agents of coccidiosis in chickens.</title>
        <authorList>
            <person name="Reid A.J."/>
            <person name="Blake D."/>
            <person name="Billington K."/>
            <person name="Browne H."/>
            <person name="Dunn M."/>
            <person name="Hung S."/>
            <person name="Kawahara F."/>
            <person name="Miranda-Saavedra D."/>
            <person name="Mourier T."/>
            <person name="Nagra H."/>
            <person name="Otto T.D."/>
            <person name="Rawlings N."/>
            <person name="Sanchez A."/>
            <person name="Sanders M."/>
            <person name="Subramaniam C."/>
            <person name="Tay Y."/>
            <person name="Dear P."/>
            <person name="Doerig C."/>
            <person name="Gruber A."/>
            <person name="Parkinson J."/>
            <person name="Shirley M."/>
            <person name="Wan K.L."/>
            <person name="Berriman M."/>
            <person name="Tomley F."/>
            <person name="Pain A."/>
        </authorList>
    </citation>
    <scope>NUCLEOTIDE SEQUENCE [LARGE SCALE GENOMIC DNA]</scope>
    <source>
        <strain evidence="4">Houghton</strain>
    </source>
</reference>
<evidence type="ECO:0000256" key="1">
    <source>
        <dbReference type="ARBA" id="ARBA00022614"/>
    </source>
</evidence>
<evidence type="ECO:0008006" key="6">
    <source>
        <dbReference type="Google" id="ProtNLM"/>
    </source>
</evidence>
<protein>
    <recommendedName>
        <fullName evidence="6">Leucine rich repeat protein</fullName>
    </recommendedName>
</protein>
<feature type="region of interest" description="Disordered" evidence="3">
    <location>
        <begin position="229"/>
        <end position="267"/>
    </location>
</feature>
<dbReference type="PANTHER" id="PTHR18849:SF0">
    <property type="entry name" value="CILIA- AND FLAGELLA-ASSOCIATED PROTEIN 410-RELATED"/>
    <property type="match status" value="1"/>
</dbReference>
<keyword evidence="1" id="KW-0433">Leucine-rich repeat</keyword>